<dbReference type="InterPro" id="IPR024624">
    <property type="entry name" value="Pyridox_Oxase_Alr4036_FMN-bd"/>
</dbReference>
<evidence type="ECO:0000256" key="3">
    <source>
        <dbReference type="ARBA" id="ARBA00022643"/>
    </source>
</evidence>
<dbReference type="Gene3D" id="2.30.110.10">
    <property type="entry name" value="Electron Transport, Fmn-binding Protein, Chain A"/>
    <property type="match status" value="1"/>
</dbReference>
<gene>
    <name evidence="6" type="ORF">GB928_020025</name>
</gene>
<dbReference type="Pfam" id="PF12766">
    <property type="entry name" value="Pyridox_oxase_2"/>
    <property type="match status" value="1"/>
</dbReference>
<evidence type="ECO:0000313" key="6">
    <source>
        <dbReference type="EMBL" id="MDO6123486.1"/>
    </source>
</evidence>
<evidence type="ECO:0000259" key="5">
    <source>
        <dbReference type="Pfam" id="PF12766"/>
    </source>
</evidence>
<keyword evidence="4" id="KW-0560">Oxidoreductase</keyword>
<sequence>MTETLLAKIWDQLGAAATSRSPFNFLQLATAGLDGAPQLRTIVLRRCDATKGALSFVTDMRSPKIQEIRNDPRVALVGFDPAASVQLRLSGEAEISDDEAERLEMWQSLRERTLILFSAPHAPGSILDDNGQPLQAGEPLNEEPYKRFALVTVRLNRLEWLDLSSEHHIRCTFDRDGATWRGAWLAP</sequence>
<comment type="caution">
    <text evidence="6">The sequence shown here is derived from an EMBL/GenBank/DDBJ whole genome shotgun (WGS) entry which is preliminary data.</text>
</comment>
<comment type="cofactor">
    <cofactor evidence="1">
        <name>FMN</name>
        <dbReference type="ChEBI" id="CHEBI:58210"/>
    </cofactor>
</comment>
<dbReference type="SUPFAM" id="SSF50475">
    <property type="entry name" value="FMN-binding split barrel"/>
    <property type="match status" value="1"/>
</dbReference>
<proteinExistence type="predicted"/>
<protein>
    <submittedName>
        <fullName evidence="6">Pyridoxamine 5'-phosphate oxidase family protein</fullName>
    </submittedName>
</protein>
<keyword evidence="2" id="KW-0285">Flavoprotein</keyword>
<dbReference type="PANTHER" id="PTHR10851">
    <property type="entry name" value="PYRIDOXINE-5-PHOSPHATE OXIDASE"/>
    <property type="match status" value="1"/>
</dbReference>
<accession>A0ABT8XJQ1</accession>
<dbReference type="InterPro" id="IPR000659">
    <property type="entry name" value="Pyridox_Oxase"/>
</dbReference>
<dbReference type="PANTHER" id="PTHR10851:SF3">
    <property type="entry name" value="PYRIDOXINE_PYRIDOXAMINE 5'-PHOSPHATE OXIDASE 2"/>
    <property type="match status" value="1"/>
</dbReference>
<dbReference type="EMBL" id="WHSC02000008">
    <property type="protein sequence ID" value="MDO6123486.1"/>
    <property type="molecule type" value="Genomic_DNA"/>
</dbReference>
<evidence type="ECO:0000313" key="7">
    <source>
        <dbReference type="Proteomes" id="UP001177080"/>
    </source>
</evidence>
<feature type="domain" description="Pyridoxamine 5'-phosphate oxidase Alr4036 family FMN-binding" evidence="5">
    <location>
        <begin position="18"/>
        <end position="96"/>
    </location>
</feature>
<name>A0ABT8XJQ1_9HYPH</name>
<evidence type="ECO:0000256" key="4">
    <source>
        <dbReference type="ARBA" id="ARBA00023002"/>
    </source>
</evidence>
<reference evidence="6" key="1">
    <citation type="submission" date="2022-04" db="EMBL/GenBank/DDBJ databases">
        <title>Shinella lacus sp. nov., a novel member of the genus Shinella from water.</title>
        <authorList>
            <person name="Deng Y."/>
        </authorList>
    </citation>
    <scope>NUCLEOTIDE SEQUENCE</scope>
    <source>
        <strain evidence="6">JCM 31239</strain>
    </source>
</reference>
<evidence type="ECO:0000256" key="2">
    <source>
        <dbReference type="ARBA" id="ARBA00022630"/>
    </source>
</evidence>
<keyword evidence="7" id="KW-1185">Reference proteome</keyword>
<evidence type="ECO:0000256" key="1">
    <source>
        <dbReference type="ARBA" id="ARBA00001917"/>
    </source>
</evidence>
<dbReference type="InterPro" id="IPR012349">
    <property type="entry name" value="Split_barrel_FMN-bd"/>
</dbReference>
<dbReference type="RefSeq" id="WP_244762859.1">
    <property type="nucleotide sequence ID" value="NZ_JALJCJ010000006.1"/>
</dbReference>
<keyword evidence="3" id="KW-0288">FMN</keyword>
<dbReference type="Proteomes" id="UP001177080">
    <property type="component" value="Unassembled WGS sequence"/>
</dbReference>
<organism evidence="6 7">
    <name type="scientific">Shinella curvata</name>
    <dbReference type="NCBI Taxonomy" id="1817964"/>
    <lineage>
        <taxon>Bacteria</taxon>
        <taxon>Pseudomonadati</taxon>
        <taxon>Pseudomonadota</taxon>
        <taxon>Alphaproteobacteria</taxon>
        <taxon>Hyphomicrobiales</taxon>
        <taxon>Rhizobiaceae</taxon>
        <taxon>Shinella</taxon>
    </lineage>
</organism>